<feature type="domain" description="ACT" evidence="11">
    <location>
        <begin position="818"/>
        <end position="883"/>
    </location>
</feature>
<evidence type="ECO:0000256" key="9">
    <source>
        <dbReference type="ARBA" id="ARBA00023201"/>
    </source>
</evidence>
<dbReference type="InterPro" id="IPR002912">
    <property type="entry name" value="ACT_dom"/>
</dbReference>
<keyword evidence="6" id="KW-0915">Sodium</keyword>
<gene>
    <name evidence="12" type="ORF">UFOPK2195_00627</name>
</gene>
<keyword evidence="7" id="KW-0406">Ion transport</keyword>
<dbReference type="GO" id="GO:0015297">
    <property type="term" value="F:antiporter activity"/>
    <property type="evidence" value="ECO:0007669"/>
    <property type="project" value="UniProtKB-KW"/>
</dbReference>
<feature type="transmembrane region" description="Helical" evidence="10">
    <location>
        <begin position="367"/>
        <end position="386"/>
    </location>
</feature>
<dbReference type="GO" id="GO:0016020">
    <property type="term" value="C:membrane"/>
    <property type="evidence" value="ECO:0007669"/>
    <property type="project" value="UniProtKB-SubCell"/>
</dbReference>
<feature type="transmembrane region" description="Helical" evidence="10">
    <location>
        <begin position="189"/>
        <end position="218"/>
    </location>
</feature>
<feature type="transmembrane region" description="Helical" evidence="10">
    <location>
        <begin position="15"/>
        <end position="32"/>
    </location>
</feature>
<comment type="subcellular location">
    <subcellularLocation>
        <location evidence="1">Membrane</location>
        <topology evidence="1">Multi-pass membrane protein</topology>
    </subcellularLocation>
</comment>
<dbReference type="AlphaFoldDB" id="A0A6J6KY43"/>
<dbReference type="InterPro" id="IPR038770">
    <property type="entry name" value="Na+/solute_symporter_sf"/>
</dbReference>
<feature type="transmembrane region" description="Helical" evidence="10">
    <location>
        <begin position="98"/>
        <end position="121"/>
    </location>
</feature>
<dbReference type="PANTHER" id="PTHR43562">
    <property type="entry name" value="NAPA-TYPE SODIUM/HYDROGEN ANTIPORTER"/>
    <property type="match status" value="1"/>
</dbReference>
<protein>
    <submittedName>
        <fullName evidence="12">Unannotated protein</fullName>
    </submittedName>
</protein>
<keyword evidence="2" id="KW-0813">Transport</keyword>
<accession>A0A6J6KY43</accession>
<dbReference type="Gene3D" id="3.30.70.260">
    <property type="match status" value="1"/>
</dbReference>
<dbReference type="EMBL" id="CAEZWH010000104">
    <property type="protein sequence ID" value="CAB4653788.1"/>
    <property type="molecule type" value="Genomic_DNA"/>
</dbReference>
<feature type="transmembrane region" description="Helical" evidence="10">
    <location>
        <begin position="278"/>
        <end position="295"/>
    </location>
</feature>
<feature type="transmembrane region" description="Helical" evidence="10">
    <location>
        <begin position="39"/>
        <end position="62"/>
    </location>
</feature>
<evidence type="ECO:0000256" key="1">
    <source>
        <dbReference type="ARBA" id="ARBA00004141"/>
    </source>
</evidence>
<dbReference type="SUPFAM" id="SSF55021">
    <property type="entry name" value="ACT-like"/>
    <property type="match status" value="2"/>
</dbReference>
<dbReference type="CDD" id="cd04900">
    <property type="entry name" value="ACT_UUR-like_1"/>
    <property type="match status" value="1"/>
</dbReference>
<dbReference type="GO" id="GO:1902600">
    <property type="term" value="P:proton transmembrane transport"/>
    <property type="evidence" value="ECO:0007669"/>
    <property type="project" value="InterPro"/>
</dbReference>
<evidence type="ECO:0000256" key="4">
    <source>
        <dbReference type="ARBA" id="ARBA00022692"/>
    </source>
</evidence>
<feature type="transmembrane region" description="Helical" evidence="10">
    <location>
        <begin position="68"/>
        <end position="86"/>
    </location>
</feature>
<proteinExistence type="predicted"/>
<feature type="transmembrane region" description="Helical" evidence="10">
    <location>
        <begin position="127"/>
        <end position="148"/>
    </location>
</feature>
<dbReference type="InterPro" id="IPR045865">
    <property type="entry name" value="ACT-like_dom_sf"/>
</dbReference>
<keyword evidence="3" id="KW-0050">Antiport</keyword>
<keyword evidence="8 10" id="KW-0472">Membrane</keyword>
<dbReference type="InterPro" id="IPR006153">
    <property type="entry name" value="Cation/H_exchanger_TM"/>
</dbReference>
<dbReference type="GO" id="GO:0006814">
    <property type="term" value="P:sodium ion transport"/>
    <property type="evidence" value="ECO:0007669"/>
    <property type="project" value="UniProtKB-KW"/>
</dbReference>
<evidence type="ECO:0000259" key="11">
    <source>
        <dbReference type="PROSITE" id="PS51671"/>
    </source>
</evidence>
<evidence type="ECO:0000256" key="2">
    <source>
        <dbReference type="ARBA" id="ARBA00022448"/>
    </source>
</evidence>
<sequence>MLNVIFGSAGGTVDMGRVLLDIAIILVVAKLASELSDRIGIPAVIGEIAAGILIGPSVLSLVGISDTLHVLAELGVIFLLIQVGLETDIAELKSVGRVSMFVAVLGVAAPMALGFGTGMLFDSSTNTSLFLGAALTATSIGITARVFGDLRALATVEARIVLGAAVADDVLGLVILTVVTRIVEQGSVGVGTIATTIALAVVFLVVSSTVGLAIFPAVFNRITALSKSSATVSVLAIGTALAFSVFADMSNLAPIIGAFVAGFSLRRIGAHERVERDVASISQVFIPIFFLNIGINTDLASMASPKVLGIAAVLSVAAIIGKMVSAAGALGTSTDKLVIGFGMLPRGEVGLIFASIGLATGALDKELYGALLFVVLATTLLAPPLLRWRMGRQSQLVEDDNTVTEEPLGGWLHVENEVIQLQGVPPVRSTVAIGLEVALLSVDARPGNQLLDWFALHRNATLSWRQDDTFALIRILQFGNARSWRFLDTVGIISRVLPEVAATMAARSADSTELDPTHALRYPTVEEICKVATQTSLKNDELILAAFAKDIIDAGANGVAAIRGLDLDLETVAAIEHLIEGSAMLRSLVHSDPFILSSRLTSQVANFLGSPVVAEQCRQLVHARNALTDAQHSALIQLIGGVQEVLAHPDLIDSNANSPYESKISSAQALTSDAAVRSRLEHAPASYVLAHTPQQLLEHAQLVEPSPRNGQWRVAVQPGLKADEWHINIASRDRSGLLARLSGALSSLELNVINADIATWPDGAVLDIFTVRSMHQPNTKHVTDAVRDAMKRRKLVVSSAPYGLSATTDNSAHPWHSIIRVEGPDRKGLLRDITGVLAKSGVAIHHAKIVTENDLARNEFEVSDRHGRKLAAAALERIQHQLR</sequence>
<feature type="transmembrane region" description="Helical" evidence="10">
    <location>
        <begin position="160"/>
        <end position="183"/>
    </location>
</feature>
<keyword evidence="9" id="KW-0739">Sodium transport</keyword>
<dbReference type="Gene3D" id="1.20.1530.20">
    <property type="match status" value="1"/>
</dbReference>
<feature type="transmembrane region" description="Helical" evidence="10">
    <location>
        <begin position="337"/>
        <end position="361"/>
    </location>
</feature>
<feature type="transmembrane region" description="Helical" evidence="10">
    <location>
        <begin position="307"/>
        <end position="330"/>
    </location>
</feature>
<reference evidence="12" key="1">
    <citation type="submission" date="2020-05" db="EMBL/GenBank/DDBJ databases">
        <authorList>
            <person name="Chiriac C."/>
            <person name="Salcher M."/>
            <person name="Ghai R."/>
            <person name="Kavagutti S V."/>
        </authorList>
    </citation>
    <scope>NUCLEOTIDE SEQUENCE</scope>
</reference>
<evidence type="ECO:0000256" key="5">
    <source>
        <dbReference type="ARBA" id="ARBA00022989"/>
    </source>
</evidence>
<organism evidence="12">
    <name type="scientific">freshwater metagenome</name>
    <dbReference type="NCBI Taxonomy" id="449393"/>
    <lineage>
        <taxon>unclassified sequences</taxon>
        <taxon>metagenomes</taxon>
        <taxon>ecological metagenomes</taxon>
    </lineage>
</organism>
<feature type="transmembrane region" description="Helical" evidence="10">
    <location>
        <begin position="230"/>
        <end position="246"/>
    </location>
</feature>
<dbReference type="PROSITE" id="PS51671">
    <property type="entry name" value="ACT"/>
    <property type="match status" value="2"/>
</dbReference>
<name>A0A6J6KY43_9ZZZZ</name>
<evidence type="ECO:0000256" key="10">
    <source>
        <dbReference type="SAM" id="Phobius"/>
    </source>
</evidence>
<dbReference type="Pfam" id="PF01842">
    <property type="entry name" value="ACT"/>
    <property type="match status" value="1"/>
</dbReference>
<dbReference type="Pfam" id="PF00999">
    <property type="entry name" value="Na_H_Exchanger"/>
    <property type="match status" value="1"/>
</dbReference>
<keyword evidence="4 10" id="KW-0812">Transmembrane</keyword>
<evidence type="ECO:0000256" key="8">
    <source>
        <dbReference type="ARBA" id="ARBA00023136"/>
    </source>
</evidence>
<dbReference type="PANTHER" id="PTHR43562:SF3">
    <property type="entry name" value="SODIUM ION_PROTON EXCHANGER (EUROFUNG)"/>
    <property type="match status" value="1"/>
</dbReference>
<evidence type="ECO:0000256" key="6">
    <source>
        <dbReference type="ARBA" id="ARBA00023053"/>
    </source>
</evidence>
<dbReference type="CDD" id="cd04873">
    <property type="entry name" value="ACT_UUR-ACR-like"/>
    <property type="match status" value="1"/>
</dbReference>
<feature type="domain" description="ACT" evidence="11">
    <location>
        <begin position="726"/>
        <end position="805"/>
    </location>
</feature>
<evidence type="ECO:0000256" key="3">
    <source>
        <dbReference type="ARBA" id="ARBA00022449"/>
    </source>
</evidence>
<evidence type="ECO:0000313" key="12">
    <source>
        <dbReference type="EMBL" id="CAB4653788.1"/>
    </source>
</evidence>
<keyword evidence="5 10" id="KW-1133">Transmembrane helix</keyword>
<evidence type="ECO:0000256" key="7">
    <source>
        <dbReference type="ARBA" id="ARBA00023065"/>
    </source>
</evidence>